<dbReference type="EMBL" id="BGPR01000399">
    <property type="protein sequence ID" value="GBM18169.1"/>
    <property type="molecule type" value="Genomic_DNA"/>
</dbReference>
<evidence type="ECO:0000313" key="2">
    <source>
        <dbReference type="Proteomes" id="UP000499080"/>
    </source>
</evidence>
<proteinExistence type="predicted"/>
<comment type="caution">
    <text evidence="1">The sequence shown here is derived from an EMBL/GenBank/DDBJ whole genome shotgun (WGS) entry which is preliminary data.</text>
</comment>
<evidence type="ECO:0000313" key="1">
    <source>
        <dbReference type="EMBL" id="GBM18169.1"/>
    </source>
</evidence>
<protein>
    <submittedName>
        <fullName evidence="1">Uncharacterized protein</fullName>
    </submittedName>
</protein>
<gene>
    <name evidence="1" type="ORF">AVEN_151712_1</name>
</gene>
<reference evidence="1 2" key="1">
    <citation type="journal article" date="2019" name="Sci. Rep.">
        <title>Orb-weaving spider Araneus ventricosus genome elucidates the spidroin gene catalogue.</title>
        <authorList>
            <person name="Kono N."/>
            <person name="Nakamura H."/>
            <person name="Ohtoshi R."/>
            <person name="Moran D.A.P."/>
            <person name="Shinohara A."/>
            <person name="Yoshida Y."/>
            <person name="Fujiwara M."/>
            <person name="Mori M."/>
            <person name="Tomita M."/>
            <person name="Arakawa K."/>
        </authorList>
    </citation>
    <scope>NUCLEOTIDE SEQUENCE [LARGE SCALE GENOMIC DNA]</scope>
</reference>
<sequence>MTSPPASSCFYINDRPAWAKRRPANGNSRVCHSRSGEKDNLADFQCPTRDVLNFRHRPGTVCLPELEEVIVGHSVALSAASRRRLGPIDSSAALRDRSRPLKIQWDKGMPALSRHWRRLQCIPVRFIPALETTAVHSGTLYHPLR</sequence>
<organism evidence="1 2">
    <name type="scientific">Araneus ventricosus</name>
    <name type="common">Orbweaver spider</name>
    <name type="synonym">Epeira ventricosa</name>
    <dbReference type="NCBI Taxonomy" id="182803"/>
    <lineage>
        <taxon>Eukaryota</taxon>
        <taxon>Metazoa</taxon>
        <taxon>Ecdysozoa</taxon>
        <taxon>Arthropoda</taxon>
        <taxon>Chelicerata</taxon>
        <taxon>Arachnida</taxon>
        <taxon>Araneae</taxon>
        <taxon>Araneomorphae</taxon>
        <taxon>Entelegynae</taxon>
        <taxon>Araneoidea</taxon>
        <taxon>Araneidae</taxon>
        <taxon>Araneus</taxon>
    </lineage>
</organism>
<keyword evidence="2" id="KW-1185">Reference proteome</keyword>
<dbReference type="AlphaFoldDB" id="A0A4Y2DPQ8"/>
<name>A0A4Y2DPQ8_ARAVE</name>
<accession>A0A4Y2DPQ8</accession>
<dbReference type="Proteomes" id="UP000499080">
    <property type="component" value="Unassembled WGS sequence"/>
</dbReference>